<evidence type="ECO:0000313" key="3">
    <source>
        <dbReference type="Proteomes" id="UP000029121"/>
    </source>
</evidence>
<accession>R0HN79</accession>
<name>R0HN79_9BRAS</name>
<evidence type="ECO:0000313" key="2">
    <source>
        <dbReference type="EMBL" id="EOA31179.1"/>
    </source>
</evidence>
<gene>
    <name evidence="2" type="ORF">CARUB_v10014345mg</name>
</gene>
<protein>
    <recommendedName>
        <fullName evidence="4">RRM domain-containing protein</fullName>
    </recommendedName>
</protein>
<proteinExistence type="predicted"/>
<sequence>MAESSMKGFEFVGSSDASDLQEDGRRRFSSICLEGFDTRMYPYDLQLVLTKHFSSCGKIIHFNVPRNLETLTLGRFALIRITGEGALEKALQLSGTDVQVGGWPVWRVLAKEVKEFTEFKGEYLDPPRPSVEVKLKHVSTQRRMLVTGYDTSLPEIDLQIGLSKHFSTCGEVTGVMILPTIGSISIRGEGAAEKARELSGRDVGGWNITVVSIQPLRGSKRNFRTSNSSRPNFYRNIALTIQRNEEMKQKEMKQKEMKQIEMKQIEMKQIEMKQKNCVETN</sequence>
<dbReference type="STRING" id="81985.R0HN79"/>
<reference evidence="3" key="1">
    <citation type="journal article" date="2013" name="Nat. Genet.">
        <title>The Capsella rubella genome and the genomic consequences of rapid mating system evolution.</title>
        <authorList>
            <person name="Slotte T."/>
            <person name="Hazzouri K.M."/>
            <person name="Agren J.A."/>
            <person name="Koenig D."/>
            <person name="Maumus F."/>
            <person name="Guo Y.L."/>
            <person name="Steige K."/>
            <person name="Platts A.E."/>
            <person name="Escobar J.S."/>
            <person name="Newman L.K."/>
            <person name="Wang W."/>
            <person name="Mandakova T."/>
            <person name="Vello E."/>
            <person name="Smith L.M."/>
            <person name="Henz S.R."/>
            <person name="Steffen J."/>
            <person name="Takuno S."/>
            <person name="Brandvain Y."/>
            <person name="Coop G."/>
            <person name="Andolfatto P."/>
            <person name="Hu T.T."/>
            <person name="Blanchette M."/>
            <person name="Clark R.M."/>
            <person name="Quesneville H."/>
            <person name="Nordborg M."/>
            <person name="Gaut B.S."/>
            <person name="Lysak M.A."/>
            <person name="Jenkins J."/>
            <person name="Grimwood J."/>
            <person name="Chapman J."/>
            <person name="Prochnik S."/>
            <person name="Shu S."/>
            <person name="Rokhsar D."/>
            <person name="Schmutz J."/>
            <person name="Weigel D."/>
            <person name="Wright S.I."/>
        </authorList>
    </citation>
    <scope>NUCLEOTIDE SEQUENCE [LARGE SCALE GENOMIC DNA]</scope>
    <source>
        <strain evidence="3">cv. Monte Gargano</strain>
    </source>
</reference>
<organism evidence="2 3">
    <name type="scientific">Capsella rubella</name>
    <dbReference type="NCBI Taxonomy" id="81985"/>
    <lineage>
        <taxon>Eukaryota</taxon>
        <taxon>Viridiplantae</taxon>
        <taxon>Streptophyta</taxon>
        <taxon>Embryophyta</taxon>
        <taxon>Tracheophyta</taxon>
        <taxon>Spermatophyta</taxon>
        <taxon>Magnoliopsida</taxon>
        <taxon>eudicotyledons</taxon>
        <taxon>Gunneridae</taxon>
        <taxon>Pentapetalae</taxon>
        <taxon>rosids</taxon>
        <taxon>malvids</taxon>
        <taxon>Brassicales</taxon>
        <taxon>Brassicaceae</taxon>
        <taxon>Camelineae</taxon>
        <taxon>Capsella</taxon>
    </lineage>
</organism>
<keyword evidence="1" id="KW-0175">Coiled coil</keyword>
<dbReference type="InterPro" id="IPR035979">
    <property type="entry name" value="RBD_domain_sf"/>
</dbReference>
<evidence type="ECO:0008006" key="4">
    <source>
        <dbReference type="Google" id="ProtNLM"/>
    </source>
</evidence>
<dbReference type="Proteomes" id="UP000029121">
    <property type="component" value="Unassembled WGS sequence"/>
</dbReference>
<dbReference type="AlphaFoldDB" id="R0HN79"/>
<dbReference type="SUPFAM" id="SSF54928">
    <property type="entry name" value="RNA-binding domain, RBD"/>
    <property type="match status" value="1"/>
</dbReference>
<feature type="coiled-coil region" evidence="1">
    <location>
        <begin position="243"/>
        <end position="273"/>
    </location>
</feature>
<dbReference type="GO" id="GO:0003676">
    <property type="term" value="F:nucleic acid binding"/>
    <property type="evidence" value="ECO:0007669"/>
    <property type="project" value="InterPro"/>
</dbReference>
<keyword evidence="3" id="KW-1185">Reference proteome</keyword>
<evidence type="ECO:0000256" key="1">
    <source>
        <dbReference type="SAM" id="Coils"/>
    </source>
</evidence>
<dbReference type="EMBL" id="KB870807">
    <property type="protein sequence ID" value="EOA31179.1"/>
    <property type="molecule type" value="Genomic_DNA"/>
</dbReference>